<keyword evidence="5" id="KW-1185">Reference proteome</keyword>
<evidence type="ECO:0000313" key="5">
    <source>
        <dbReference type="Proteomes" id="UP000053820"/>
    </source>
</evidence>
<dbReference type="Gene3D" id="2.130.10.10">
    <property type="entry name" value="YVTN repeat-like/Quinoprotein amine dehydrogenase"/>
    <property type="match status" value="1"/>
</dbReference>
<protein>
    <submittedName>
        <fullName evidence="4">Uncharacterized protein</fullName>
    </submittedName>
</protein>
<dbReference type="PROSITE" id="PS50294">
    <property type="entry name" value="WD_REPEATS_REGION"/>
    <property type="match status" value="1"/>
</dbReference>
<dbReference type="PROSITE" id="PS00678">
    <property type="entry name" value="WD_REPEATS_1"/>
    <property type="match status" value="1"/>
</dbReference>
<dbReference type="AlphaFoldDB" id="A0A0C2PWJ7"/>
<dbReference type="PANTHER" id="PTHR19848:SF8">
    <property type="entry name" value="F-BOX AND WD REPEAT DOMAIN CONTAINING 7"/>
    <property type="match status" value="1"/>
</dbReference>
<keyword evidence="2" id="KW-0677">Repeat</keyword>
<proteinExistence type="predicted"/>
<dbReference type="InterPro" id="IPR001680">
    <property type="entry name" value="WD40_rpt"/>
</dbReference>
<feature type="repeat" description="WD" evidence="3">
    <location>
        <begin position="57"/>
        <end position="88"/>
    </location>
</feature>
<dbReference type="InterPro" id="IPR019775">
    <property type="entry name" value="WD40_repeat_CS"/>
</dbReference>
<dbReference type="SMART" id="SM00320">
    <property type="entry name" value="WD40"/>
    <property type="match status" value="2"/>
</dbReference>
<keyword evidence="1 3" id="KW-0853">WD repeat</keyword>
<sequence>MSSRPAEILDRNISLAISRDGHQLVTGTTDGTIILWDAAARQHYVEPLAGHQKLRVINSVAYSHDGDSIVSASDDQVVRFWDALSGRP</sequence>
<dbReference type="OrthoDB" id="674604at2759"/>
<reference evidence="4 5" key="1">
    <citation type="submission" date="2014-04" db="EMBL/GenBank/DDBJ databases">
        <title>Evolutionary Origins and Diversification of the Mycorrhizal Mutualists.</title>
        <authorList>
            <consortium name="DOE Joint Genome Institute"/>
            <consortium name="Mycorrhizal Genomics Consortium"/>
            <person name="Kohler A."/>
            <person name="Kuo A."/>
            <person name="Nagy L.G."/>
            <person name="Floudas D."/>
            <person name="Copeland A."/>
            <person name="Barry K.W."/>
            <person name="Cichocki N."/>
            <person name="Veneault-Fourrey C."/>
            <person name="LaButti K."/>
            <person name="Lindquist E.A."/>
            <person name="Lipzen A."/>
            <person name="Lundell T."/>
            <person name="Morin E."/>
            <person name="Murat C."/>
            <person name="Riley R."/>
            <person name="Ohm R."/>
            <person name="Sun H."/>
            <person name="Tunlid A."/>
            <person name="Henrissat B."/>
            <person name="Grigoriev I.V."/>
            <person name="Hibbett D.S."/>
            <person name="Martin F."/>
        </authorList>
    </citation>
    <scope>NUCLEOTIDE SEQUENCE [LARGE SCALE GENOMIC DNA]</scope>
    <source>
        <strain evidence="4 5">MD-312</strain>
    </source>
</reference>
<dbReference type="HOGENOM" id="CLU_000288_57_30_1"/>
<dbReference type="Proteomes" id="UP000053820">
    <property type="component" value="Unassembled WGS sequence"/>
</dbReference>
<organism evidence="4 5">
    <name type="scientific">Hydnomerulius pinastri MD-312</name>
    <dbReference type="NCBI Taxonomy" id="994086"/>
    <lineage>
        <taxon>Eukaryota</taxon>
        <taxon>Fungi</taxon>
        <taxon>Dikarya</taxon>
        <taxon>Basidiomycota</taxon>
        <taxon>Agaricomycotina</taxon>
        <taxon>Agaricomycetes</taxon>
        <taxon>Agaricomycetidae</taxon>
        <taxon>Boletales</taxon>
        <taxon>Boletales incertae sedis</taxon>
        <taxon>Leucogyrophana</taxon>
    </lineage>
</organism>
<feature type="non-terminal residue" evidence="4">
    <location>
        <position position="88"/>
    </location>
</feature>
<evidence type="ECO:0000256" key="2">
    <source>
        <dbReference type="ARBA" id="ARBA00022737"/>
    </source>
</evidence>
<dbReference type="PROSITE" id="PS50082">
    <property type="entry name" value="WD_REPEATS_2"/>
    <property type="match status" value="2"/>
</dbReference>
<dbReference type="PANTHER" id="PTHR19848">
    <property type="entry name" value="WD40 REPEAT PROTEIN"/>
    <property type="match status" value="1"/>
</dbReference>
<evidence type="ECO:0000256" key="1">
    <source>
        <dbReference type="ARBA" id="ARBA00022574"/>
    </source>
</evidence>
<evidence type="ECO:0000256" key="3">
    <source>
        <dbReference type="PROSITE-ProRule" id="PRU00221"/>
    </source>
</evidence>
<dbReference type="InterPro" id="IPR015943">
    <property type="entry name" value="WD40/YVTN_repeat-like_dom_sf"/>
</dbReference>
<accession>A0A0C2PWJ7</accession>
<evidence type="ECO:0000313" key="4">
    <source>
        <dbReference type="EMBL" id="KIJ57465.1"/>
    </source>
</evidence>
<dbReference type="SUPFAM" id="SSF50978">
    <property type="entry name" value="WD40 repeat-like"/>
    <property type="match status" value="1"/>
</dbReference>
<dbReference type="EMBL" id="KN840376">
    <property type="protein sequence ID" value="KIJ57465.1"/>
    <property type="molecule type" value="Genomic_DNA"/>
</dbReference>
<dbReference type="Pfam" id="PF00400">
    <property type="entry name" value="WD40"/>
    <property type="match status" value="2"/>
</dbReference>
<name>A0A0C2PWJ7_9AGAM</name>
<feature type="repeat" description="WD" evidence="3">
    <location>
        <begin position="14"/>
        <end position="37"/>
    </location>
</feature>
<gene>
    <name evidence="4" type="ORF">HYDPIDRAFT_104216</name>
</gene>
<dbReference type="InterPro" id="IPR036322">
    <property type="entry name" value="WD40_repeat_dom_sf"/>
</dbReference>